<dbReference type="GO" id="GO:0016301">
    <property type="term" value="F:kinase activity"/>
    <property type="evidence" value="ECO:0007669"/>
    <property type="project" value="UniProtKB-KW"/>
</dbReference>
<dbReference type="CDD" id="cd00082">
    <property type="entry name" value="HisKA"/>
    <property type="match status" value="1"/>
</dbReference>
<organism evidence="9 10">
    <name type="scientific">Anaerococcus kampingae</name>
    <dbReference type="NCBI Taxonomy" id="3115614"/>
    <lineage>
        <taxon>Bacteria</taxon>
        <taxon>Bacillati</taxon>
        <taxon>Bacillota</taxon>
        <taxon>Tissierellia</taxon>
        <taxon>Tissierellales</taxon>
        <taxon>Peptoniphilaceae</taxon>
        <taxon>Anaerococcus</taxon>
    </lineage>
</organism>
<dbReference type="InterPro" id="IPR003661">
    <property type="entry name" value="HisK_dim/P_dom"/>
</dbReference>
<evidence type="ECO:0000256" key="3">
    <source>
        <dbReference type="ARBA" id="ARBA00022553"/>
    </source>
</evidence>
<keyword evidence="7" id="KW-1133">Transmembrane helix</keyword>
<dbReference type="Gene3D" id="3.30.565.10">
    <property type="entry name" value="Histidine kinase-like ATPase, C-terminal domain"/>
    <property type="match status" value="1"/>
</dbReference>
<comment type="catalytic activity">
    <reaction evidence="1">
        <text>ATP + protein L-histidine = ADP + protein N-phospho-L-histidine.</text>
        <dbReference type="EC" id="2.7.13.3"/>
    </reaction>
</comment>
<evidence type="ECO:0000256" key="5">
    <source>
        <dbReference type="ARBA" id="ARBA00022777"/>
    </source>
</evidence>
<dbReference type="InterPro" id="IPR036097">
    <property type="entry name" value="HisK_dim/P_sf"/>
</dbReference>
<reference evidence="9 10" key="1">
    <citation type="journal article" date="2025" name="Anaerobe">
        <title>Description of Anaerococcus kampingiae sp. nov., Anaerococcus groningensis sp. nov., Anaerococcus martiniensis sp. nov., and Anaerococcus cruorum sp. nov., isolated from human clinical specimens.</title>
        <authorList>
            <person name="Boiten K.E."/>
            <person name="Meijer J."/>
            <person name="van Wezel E.M."/>
            <person name="Veloo A.C.M."/>
        </authorList>
    </citation>
    <scope>NUCLEOTIDE SEQUENCE [LARGE SCALE GENOMIC DNA]</scope>
    <source>
        <strain evidence="9 10">ENR0874</strain>
    </source>
</reference>
<dbReference type="PANTHER" id="PTHR43711:SF26">
    <property type="entry name" value="SENSOR HISTIDINE KINASE RCSC"/>
    <property type="match status" value="1"/>
</dbReference>
<dbReference type="Pfam" id="PF00512">
    <property type="entry name" value="HisKA"/>
    <property type="match status" value="1"/>
</dbReference>
<dbReference type="EMBL" id="JBGMEF010000011">
    <property type="protein sequence ID" value="MFO3666567.1"/>
    <property type="molecule type" value="Genomic_DNA"/>
</dbReference>
<evidence type="ECO:0000256" key="2">
    <source>
        <dbReference type="ARBA" id="ARBA00012438"/>
    </source>
</evidence>
<feature type="transmembrane region" description="Helical" evidence="7">
    <location>
        <begin position="75"/>
        <end position="96"/>
    </location>
</feature>
<evidence type="ECO:0000313" key="9">
    <source>
        <dbReference type="EMBL" id="MFO3666567.1"/>
    </source>
</evidence>
<evidence type="ECO:0000313" key="10">
    <source>
        <dbReference type="Proteomes" id="UP001637994"/>
    </source>
</evidence>
<accession>A0ABW9MB61</accession>
<feature type="domain" description="Histidine kinase" evidence="8">
    <location>
        <begin position="161"/>
        <end position="369"/>
    </location>
</feature>
<keyword evidence="5 9" id="KW-0418">Kinase</keyword>
<keyword evidence="10" id="KW-1185">Reference proteome</keyword>
<dbReference type="SUPFAM" id="SSF47384">
    <property type="entry name" value="Homodimeric domain of signal transducing histidine kinase"/>
    <property type="match status" value="1"/>
</dbReference>
<keyword evidence="4" id="KW-0808">Transferase</keyword>
<dbReference type="InterPro" id="IPR036890">
    <property type="entry name" value="HATPase_C_sf"/>
</dbReference>
<dbReference type="Pfam" id="PF02518">
    <property type="entry name" value="HATPase_c"/>
    <property type="match status" value="1"/>
</dbReference>
<keyword evidence="6" id="KW-0902">Two-component regulatory system</keyword>
<dbReference type="PANTHER" id="PTHR43711">
    <property type="entry name" value="TWO-COMPONENT HISTIDINE KINASE"/>
    <property type="match status" value="1"/>
</dbReference>
<dbReference type="InterPro" id="IPR004358">
    <property type="entry name" value="Sig_transdc_His_kin-like_C"/>
</dbReference>
<dbReference type="EC" id="2.7.13.3" evidence="2"/>
<proteinExistence type="predicted"/>
<dbReference type="InterPro" id="IPR003594">
    <property type="entry name" value="HATPase_dom"/>
</dbReference>
<sequence length="370" mass="42017">MKQKFYDSIIFKLIASVVIIFIVMLLVVMYLVNRKQSMVIDAVMEEFQTNLPFRDHSVVLFVDSSKLQFTSDFKIYLFFIITCVIIVGSFVFALIIRKILAPLKNLQEKISDVDIDKPESFENLALVDSTSTEIVELSQSFDKMLRKIYADYKRQKDFSSNVAHELRTPIAVMKSQLDVYKQKIHTEDSMKMVRVLEHNVDKLNGLVDAILSLRKKSQLKLSKFSLESLVDEIILDLEDKASDKNVSLAYENLDLDIISDDSLMQRLLYNIIDNAIKYNKEGGSVKVSGEKSGDEIRILVKDTGIGISDSDKARIFDLFYQVDNSRGSEGYGIGLSLSKTIADMLRADIDIKENEPCGSIFIIKIPKSLS</sequence>
<dbReference type="SUPFAM" id="SSF55874">
    <property type="entry name" value="ATPase domain of HSP90 chaperone/DNA topoisomerase II/histidine kinase"/>
    <property type="match status" value="1"/>
</dbReference>
<gene>
    <name evidence="9" type="ORF">ACCQ42_02120</name>
</gene>
<dbReference type="Gene3D" id="6.10.340.10">
    <property type="match status" value="1"/>
</dbReference>
<dbReference type="InterPro" id="IPR005467">
    <property type="entry name" value="His_kinase_dom"/>
</dbReference>
<keyword evidence="7" id="KW-0812">Transmembrane</keyword>
<dbReference type="SMART" id="SM00388">
    <property type="entry name" value="HisKA"/>
    <property type="match status" value="1"/>
</dbReference>
<evidence type="ECO:0000256" key="7">
    <source>
        <dbReference type="SAM" id="Phobius"/>
    </source>
</evidence>
<dbReference type="Gene3D" id="1.10.287.130">
    <property type="match status" value="1"/>
</dbReference>
<keyword evidence="7" id="KW-0472">Membrane</keyword>
<dbReference type="Proteomes" id="UP001637994">
    <property type="component" value="Unassembled WGS sequence"/>
</dbReference>
<dbReference type="RefSeq" id="WP_410035212.1">
    <property type="nucleotide sequence ID" value="NZ_JBGMEF010000011.1"/>
</dbReference>
<dbReference type="InterPro" id="IPR050736">
    <property type="entry name" value="Sensor_HK_Regulatory"/>
</dbReference>
<evidence type="ECO:0000256" key="6">
    <source>
        <dbReference type="ARBA" id="ARBA00023012"/>
    </source>
</evidence>
<evidence type="ECO:0000259" key="8">
    <source>
        <dbReference type="PROSITE" id="PS50109"/>
    </source>
</evidence>
<name>A0ABW9MB61_9FIRM</name>
<evidence type="ECO:0000256" key="4">
    <source>
        <dbReference type="ARBA" id="ARBA00022679"/>
    </source>
</evidence>
<feature type="transmembrane region" description="Helical" evidence="7">
    <location>
        <begin position="9"/>
        <end position="32"/>
    </location>
</feature>
<comment type="caution">
    <text evidence="9">The sequence shown here is derived from an EMBL/GenBank/DDBJ whole genome shotgun (WGS) entry which is preliminary data.</text>
</comment>
<dbReference type="SMART" id="SM00387">
    <property type="entry name" value="HATPase_c"/>
    <property type="match status" value="1"/>
</dbReference>
<dbReference type="PRINTS" id="PR00344">
    <property type="entry name" value="BCTRLSENSOR"/>
</dbReference>
<evidence type="ECO:0000256" key="1">
    <source>
        <dbReference type="ARBA" id="ARBA00000085"/>
    </source>
</evidence>
<protein>
    <recommendedName>
        <fullName evidence="2">histidine kinase</fullName>
        <ecNumber evidence="2">2.7.13.3</ecNumber>
    </recommendedName>
</protein>
<keyword evidence="3" id="KW-0597">Phosphoprotein</keyword>
<dbReference type="PROSITE" id="PS50109">
    <property type="entry name" value="HIS_KIN"/>
    <property type="match status" value="1"/>
</dbReference>